<dbReference type="EMBL" id="KB308607">
    <property type="protein sequence ID" value="ELT97296.1"/>
    <property type="molecule type" value="Genomic_DNA"/>
</dbReference>
<reference evidence="4" key="3">
    <citation type="submission" date="2015-06" db="UniProtKB">
        <authorList>
            <consortium name="EnsemblMetazoa"/>
        </authorList>
    </citation>
    <scope>IDENTIFICATION</scope>
</reference>
<evidence type="ECO:0008006" key="6">
    <source>
        <dbReference type="Google" id="ProtNLM"/>
    </source>
</evidence>
<evidence type="ECO:0000313" key="3">
    <source>
        <dbReference type="EMBL" id="ELT97296.1"/>
    </source>
</evidence>
<dbReference type="OrthoDB" id="5550464at2759"/>
<proteinExistence type="inferred from homology"/>
<dbReference type="OMA" id="CFRSASY"/>
<dbReference type="Pfam" id="PF01774">
    <property type="entry name" value="UreD"/>
    <property type="match status" value="1"/>
</dbReference>
<comment type="similarity">
    <text evidence="1">Belongs to the UreD family.</text>
</comment>
<keyword evidence="2" id="KW-0143">Chaperone</keyword>
<evidence type="ECO:0000313" key="4">
    <source>
        <dbReference type="EnsemblMetazoa" id="CapteP223530"/>
    </source>
</evidence>
<dbReference type="HAMAP" id="MF_01384">
    <property type="entry name" value="UreD"/>
    <property type="match status" value="1"/>
</dbReference>
<name>R7U0Z4_CAPTE</name>
<dbReference type="AlphaFoldDB" id="R7U0Z4"/>
<dbReference type="Proteomes" id="UP000014760">
    <property type="component" value="Unassembled WGS sequence"/>
</dbReference>
<dbReference type="EnsemblMetazoa" id="CapteT223530">
    <property type="protein sequence ID" value="CapteP223530"/>
    <property type="gene ID" value="CapteG223530"/>
</dbReference>
<gene>
    <name evidence="3" type="ORF">CAPTEDRAFT_223530</name>
</gene>
<evidence type="ECO:0000256" key="2">
    <source>
        <dbReference type="ARBA" id="ARBA00023186"/>
    </source>
</evidence>
<dbReference type="GO" id="GO:0016151">
    <property type="term" value="F:nickel cation binding"/>
    <property type="evidence" value="ECO:0007669"/>
    <property type="project" value="InterPro"/>
</dbReference>
<sequence>MPSNLSERNEVLSSEQRPVGKGIISLIPDQRQLQQPSTGFKSSAIDVIEYTYPLKLMVPRFASSTQCKWIYPISFGGGLVEGDCIDVSLSVGDECVAVYTTQASTKVYHCNEGKQTKQKTKCCLGNGAFLAMLPDPVVPFKNADFSQSQNFEMSSSSNLVLLDWVTAGRVARKEVWDFNRVASSYLIEIDGKAVLRDGTQLRDSPSISLKDALPRYMIIGSLVLIGPQLESLVASLERDHGQPKPIHGTYDSDEMLSFSPLHFTSHGLNVTGCLLRFCFSSVGSAYTEISGVLKPIFPILGGNPFENKF</sequence>
<protein>
    <recommendedName>
        <fullName evidence="6">Urease accessory protein UreD</fullName>
    </recommendedName>
</protein>
<accession>R7U0Z4</accession>
<dbReference type="InterPro" id="IPR002669">
    <property type="entry name" value="UreD"/>
</dbReference>
<organism evidence="3">
    <name type="scientific">Capitella teleta</name>
    <name type="common">Polychaete worm</name>
    <dbReference type="NCBI Taxonomy" id="283909"/>
    <lineage>
        <taxon>Eukaryota</taxon>
        <taxon>Metazoa</taxon>
        <taxon>Spiralia</taxon>
        <taxon>Lophotrochozoa</taxon>
        <taxon>Annelida</taxon>
        <taxon>Polychaeta</taxon>
        <taxon>Sedentaria</taxon>
        <taxon>Scolecida</taxon>
        <taxon>Capitellidae</taxon>
        <taxon>Capitella</taxon>
    </lineage>
</organism>
<dbReference type="EMBL" id="AMQN01010971">
    <property type="status" value="NOT_ANNOTATED_CDS"/>
    <property type="molecule type" value="Genomic_DNA"/>
</dbReference>
<reference evidence="3 5" key="2">
    <citation type="journal article" date="2013" name="Nature">
        <title>Insights into bilaterian evolution from three spiralian genomes.</title>
        <authorList>
            <person name="Simakov O."/>
            <person name="Marletaz F."/>
            <person name="Cho S.J."/>
            <person name="Edsinger-Gonzales E."/>
            <person name="Havlak P."/>
            <person name="Hellsten U."/>
            <person name="Kuo D.H."/>
            <person name="Larsson T."/>
            <person name="Lv J."/>
            <person name="Arendt D."/>
            <person name="Savage R."/>
            <person name="Osoegawa K."/>
            <person name="de Jong P."/>
            <person name="Grimwood J."/>
            <person name="Chapman J.A."/>
            <person name="Shapiro H."/>
            <person name="Aerts A."/>
            <person name="Otillar R.P."/>
            <person name="Terry A.Y."/>
            <person name="Boore J.L."/>
            <person name="Grigoriev I.V."/>
            <person name="Lindberg D.R."/>
            <person name="Seaver E.C."/>
            <person name="Weisblat D.A."/>
            <person name="Putnam N.H."/>
            <person name="Rokhsar D.S."/>
        </authorList>
    </citation>
    <scope>NUCLEOTIDE SEQUENCE</scope>
    <source>
        <strain evidence="3 5">I ESC-2004</strain>
    </source>
</reference>
<dbReference type="STRING" id="283909.R7U0Z4"/>
<dbReference type="PANTHER" id="PTHR33643:SF1">
    <property type="entry name" value="UREASE ACCESSORY PROTEIN D"/>
    <property type="match status" value="1"/>
</dbReference>
<dbReference type="HOGENOM" id="CLU_021703_0_0_1"/>
<keyword evidence="5" id="KW-1185">Reference proteome</keyword>
<evidence type="ECO:0000313" key="5">
    <source>
        <dbReference type="Proteomes" id="UP000014760"/>
    </source>
</evidence>
<dbReference type="PANTHER" id="PTHR33643">
    <property type="entry name" value="UREASE ACCESSORY PROTEIN D"/>
    <property type="match status" value="1"/>
</dbReference>
<reference evidence="5" key="1">
    <citation type="submission" date="2012-12" db="EMBL/GenBank/DDBJ databases">
        <authorList>
            <person name="Hellsten U."/>
            <person name="Grimwood J."/>
            <person name="Chapman J.A."/>
            <person name="Shapiro H."/>
            <person name="Aerts A."/>
            <person name="Otillar R.P."/>
            <person name="Terry A.Y."/>
            <person name="Boore J.L."/>
            <person name="Simakov O."/>
            <person name="Marletaz F."/>
            <person name="Cho S.-J."/>
            <person name="Edsinger-Gonzales E."/>
            <person name="Havlak P."/>
            <person name="Kuo D.-H."/>
            <person name="Larsson T."/>
            <person name="Lv J."/>
            <person name="Arendt D."/>
            <person name="Savage R."/>
            <person name="Osoegawa K."/>
            <person name="de Jong P."/>
            <person name="Lindberg D.R."/>
            <person name="Seaver E.C."/>
            <person name="Weisblat D.A."/>
            <person name="Putnam N.H."/>
            <person name="Grigoriev I.V."/>
            <person name="Rokhsar D.S."/>
        </authorList>
    </citation>
    <scope>NUCLEOTIDE SEQUENCE</scope>
    <source>
        <strain evidence="5">I ESC-2004</strain>
    </source>
</reference>
<evidence type="ECO:0000256" key="1">
    <source>
        <dbReference type="ARBA" id="ARBA00007177"/>
    </source>
</evidence>